<dbReference type="PANTHER" id="PTHR36582:SF2">
    <property type="entry name" value="ANTITOXIN PARD"/>
    <property type="match status" value="1"/>
</dbReference>
<dbReference type="InterPro" id="IPR038296">
    <property type="entry name" value="ParD_sf"/>
</dbReference>
<dbReference type="InterPro" id="IPR010985">
    <property type="entry name" value="Ribbon_hlx_hlx"/>
</dbReference>
<dbReference type="Pfam" id="PF03693">
    <property type="entry name" value="ParD_antitoxin"/>
    <property type="match status" value="1"/>
</dbReference>
<keyword evidence="4" id="KW-1185">Reference proteome</keyword>
<keyword evidence="2" id="KW-1277">Toxin-antitoxin system</keyword>
<evidence type="ECO:0000313" key="4">
    <source>
        <dbReference type="Proteomes" id="UP001172630"/>
    </source>
</evidence>
<dbReference type="RefSeq" id="WP_285884956.1">
    <property type="nucleotide sequence ID" value="NZ_JARFYN010000166.1"/>
</dbReference>
<dbReference type="PANTHER" id="PTHR36582">
    <property type="entry name" value="ANTITOXIN PARD"/>
    <property type="match status" value="1"/>
</dbReference>
<dbReference type="EMBL" id="JARFYN010000166">
    <property type="protein sequence ID" value="MDL2410932.1"/>
    <property type="molecule type" value="Genomic_DNA"/>
</dbReference>
<dbReference type="NCBIfam" id="TIGR02606">
    <property type="entry name" value="antidote_CC2985"/>
    <property type="match status" value="1"/>
</dbReference>
<name>A0ABT7KQS0_9HYPH</name>
<evidence type="ECO:0000256" key="2">
    <source>
        <dbReference type="ARBA" id="ARBA00022649"/>
    </source>
</evidence>
<accession>A0ABT7KQS0</accession>
<dbReference type="Proteomes" id="UP001172630">
    <property type="component" value="Unassembled WGS sequence"/>
</dbReference>
<comment type="caution">
    <text evidence="3">The sequence shown here is derived from an EMBL/GenBank/DDBJ whole genome shotgun (WGS) entry which is preliminary data.</text>
</comment>
<gene>
    <name evidence="3" type="ORF">PY650_36540</name>
</gene>
<reference evidence="3" key="1">
    <citation type="submission" date="2023-06" db="EMBL/GenBank/DDBJ databases">
        <title>Phylogenetic Diversity of Rhizobium strains.</title>
        <authorList>
            <person name="Moura F.T."/>
            <person name="Helene L.C.F."/>
            <person name="Hungria M."/>
        </authorList>
    </citation>
    <scope>NUCLEOTIDE SEQUENCE</scope>
    <source>
        <strain evidence="3">CCGE524</strain>
    </source>
</reference>
<proteinExistence type="inferred from homology"/>
<evidence type="ECO:0000256" key="1">
    <source>
        <dbReference type="ARBA" id="ARBA00008580"/>
    </source>
</evidence>
<dbReference type="InterPro" id="IPR022789">
    <property type="entry name" value="ParD"/>
</dbReference>
<evidence type="ECO:0000313" key="3">
    <source>
        <dbReference type="EMBL" id="MDL2410932.1"/>
    </source>
</evidence>
<comment type="similarity">
    <text evidence="1">Belongs to the ParD antitoxin family.</text>
</comment>
<protein>
    <submittedName>
        <fullName evidence="3">Type II toxin-antitoxin system ParD family antitoxin</fullName>
    </submittedName>
</protein>
<dbReference type="CDD" id="cd22231">
    <property type="entry name" value="RHH_NikR_HicB-like"/>
    <property type="match status" value="1"/>
</dbReference>
<dbReference type="Gene3D" id="6.10.10.120">
    <property type="entry name" value="Antitoxin ParD1-like"/>
    <property type="match status" value="1"/>
</dbReference>
<organism evidence="3 4">
    <name type="scientific">Rhizobium calliandrae</name>
    <dbReference type="NCBI Taxonomy" id="1312182"/>
    <lineage>
        <taxon>Bacteria</taxon>
        <taxon>Pseudomonadati</taxon>
        <taxon>Pseudomonadota</taxon>
        <taxon>Alphaproteobacteria</taxon>
        <taxon>Hyphomicrobiales</taxon>
        <taxon>Rhizobiaceae</taxon>
        <taxon>Rhizobium/Agrobacterium group</taxon>
        <taxon>Rhizobium</taxon>
    </lineage>
</organism>
<dbReference type="SUPFAM" id="SSF47598">
    <property type="entry name" value="Ribbon-helix-helix"/>
    <property type="match status" value="1"/>
</dbReference>
<sequence>MAGRNFSLTKHLSEFVDNEVSSGRHQTASEVIREALRRYEDDVVAERASIAVLEKVAAEGDAAIERGDYTLIRGPGDSQELLDRLNARAARKSAPTSPRNG</sequence>